<feature type="compositionally biased region" description="Gly residues" evidence="1">
    <location>
        <begin position="260"/>
        <end position="269"/>
    </location>
</feature>
<feature type="compositionally biased region" description="Basic and acidic residues" evidence="1">
    <location>
        <begin position="178"/>
        <end position="201"/>
    </location>
</feature>
<reference evidence="2" key="1">
    <citation type="submission" date="2022-03" db="EMBL/GenBank/DDBJ databases">
        <authorList>
            <person name="Martin C."/>
        </authorList>
    </citation>
    <scope>NUCLEOTIDE SEQUENCE</scope>
</reference>
<feature type="compositionally biased region" description="Polar residues" evidence="1">
    <location>
        <begin position="127"/>
        <end position="149"/>
    </location>
</feature>
<feature type="non-terminal residue" evidence="2">
    <location>
        <position position="1"/>
    </location>
</feature>
<feature type="compositionally biased region" description="Acidic residues" evidence="1">
    <location>
        <begin position="113"/>
        <end position="126"/>
    </location>
</feature>
<feature type="compositionally biased region" description="Acidic residues" evidence="1">
    <location>
        <begin position="62"/>
        <end position="90"/>
    </location>
</feature>
<evidence type="ECO:0000313" key="2">
    <source>
        <dbReference type="EMBL" id="CAH1789388.1"/>
    </source>
</evidence>
<evidence type="ECO:0000313" key="3">
    <source>
        <dbReference type="Proteomes" id="UP000749559"/>
    </source>
</evidence>
<name>A0A8J1XRG0_OWEFU</name>
<proteinExistence type="predicted"/>
<dbReference type="EMBL" id="CAIIXF020000007">
    <property type="protein sequence ID" value="CAH1789388.1"/>
    <property type="molecule type" value="Genomic_DNA"/>
</dbReference>
<feature type="region of interest" description="Disordered" evidence="1">
    <location>
        <begin position="33"/>
        <end position="315"/>
    </location>
</feature>
<protein>
    <submittedName>
        <fullName evidence="2">Uncharacterized protein</fullName>
    </submittedName>
</protein>
<sequence>MLGRMPKKPTEAWNEEDLLKETIHDDFDDEIDENALLGDSDNESEVRPSRNKFQGERFERSFEEEDVIDLGEEGCEGDFDEQDYGTEEPEGGNQQHQSESHVERGGETYTVIDEIDTEENIEDEQNGNDSNIDTSQTNTSQADNSQADTTVEDEEHQYFKDADSDSGSDDEDDNAGSRNRDRFKTERHDVVTTKATTDRSIPDSLDYKSIVSKEEQERVEKYEHDSKNKRNRRGRGRGFGGSRGGGHGPNQRFPIPRGGQHQGTFGGQWRGARPPLYPQQQQHHQQQQQQQQHRHQHQQLQQQQHMQRPQMQMNQ</sequence>
<gene>
    <name evidence="2" type="ORF">OFUS_LOCUS14758</name>
</gene>
<feature type="compositionally biased region" description="Acidic residues" evidence="1">
    <location>
        <begin position="164"/>
        <end position="174"/>
    </location>
</feature>
<evidence type="ECO:0000256" key="1">
    <source>
        <dbReference type="SAM" id="MobiDB-lite"/>
    </source>
</evidence>
<accession>A0A8J1XRG0</accession>
<feature type="compositionally biased region" description="Basic and acidic residues" evidence="1">
    <location>
        <begin position="211"/>
        <end position="228"/>
    </location>
</feature>
<feature type="compositionally biased region" description="Basic and acidic residues" evidence="1">
    <location>
        <begin position="44"/>
        <end position="61"/>
    </location>
</feature>
<feature type="compositionally biased region" description="Low complexity" evidence="1">
    <location>
        <begin position="278"/>
        <end position="291"/>
    </location>
</feature>
<dbReference type="AlphaFoldDB" id="A0A8J1XRG0"/>
<dbReference type="Proteomes" id="UP000749559">
    <property type="component" value="Unassembled WGS sequence"/>
</dbReference>
<feature type="compositionally biased region" description="Gly residues" evidence="1">
    <location>
        <begin position="237"/>
        <end position="248"/>
    </location>
</feature>
<feature type="compositionally biased region" description="Low complexity" evidence="1">
    <location>
        <begin position="298"/>
        <end position="315"/>
    </location>
</feature>
<organism evidence="2 3">
    <name type="scientific">Owenia fusiformis</name>
    <name type="common">Polychaete worm</name>
    <dbReference type="NCBI Taxonomy" id="6347"/>
    <lineage>
        <taxon>Eukaryota</taxon>
        <taxon>Metazoa</taxon>
        <taxon>Spiralia</taxon>
        <taxon>Lophotrochozoa</taxon>
        <taxon>Annelida</taxon>
        <taxon>Polychaeta</taxon>
        <taxon>Sedentaria</taxon>
        <taxon>Canalipalpata</taxon>
        <taxon>Sabellida</taxon>
        <taxon>Oweniida</taxon>
        <taxon>Oweniidae</taxon>
        <taxon>Owenia</taxon>
    </lineage>
</organism>
<keyword evidence="3" id="KW-1185">Reference proteome</keyword>
<comment type="caution">
    <text evidence="2">The sequence shown here is derived from an EMBL/GenBank/DDBJ whole genome shotgun (WGS) entry which is preliminary data.</text>
</comment>